<dbReference type="AlphaFoldDB" id="G8PDM6"/>
<evidence type="ECO:0000313" key="3">
    <source>
        <dbReference type="Proteomes" id="UP000005444"/>
    </source>
</evidence>
<reference evidence="2 3" key="1">
    <citation type="journal article" date="2012" name="J. Bacteriol.">
        <title>Complete Genome Sequence of the Beer Spoilage Organism Pediococcus claussenii ATCC BAA-344T.</title>
        <authorList>
            <person name="Pittet V."/>
            <person name="Abegunde T."/>
            <person name="Marfleet T."/>
            <person name="Haakensen M."/>
            <person name="Morrow K."/>
            <person name="Jayaprakash T."/>
            <person name="Schroeder K."/>
            <person name="Trost B."/>
            <person name="Byrns S."/>
            <person name="Bergsveinson J."/>
            <person name="Kusalik A."/>
            <person name="Ziola B."/>
        </authorList>
    </citation>
    <scope>NUCLEOTIDE SEQUENCE [LARGE SCALE GENOMIC DNA]</scope>
    <source>
        <strain evidence="2 3">ATCC BAA-344</strain>
    </source>
</reference>
<accession>G8PDM6</accession>
<dbReference type="eggNOG" id="ENOG5033E1E">
    <property type="taxonomic scope" value="Bacteria"/>
</dbReference>
<dbReference type="Pfam" id="PF11240">
    <property type="entry name" value="DUF3042"/>
    <property type="match status" value="1"/>
</dbReference>
<dbReference type="EMBL" id="CP003137">
    <property type="protein sequence ID" value="AEV95361.1"/>
    <property type="molecule type" value="Genomic_DNA"/>
</dbReference>
<evidence type="ECO:0000256" key="1">
    <source>
        <dbReference type="SAM" id="MobiDB-lite"/>
    </source>
</evidence>
<evidence type="ECO:0000313" key="2">
    <source>
        <dbReference type="EMBL" id="AEV95361.1"/>
    </source>
</evidence>
<dbReference type="PATRIC" id="fig|701521.8.peg.1040"/>
<feature type="region of interest" description="Disordered" evidence="1">
    <location>
        <begin position="39"/>
        <end position="58"/>
    </location>
</feature>
<feature type="compositionally biased region" description="Basic residues" evidence="1">
    <location>
        <begin position="47"/>
        <end position="58"/>
    </location>
</feature>
<dbReference type="Proteomes" id="UP000005444">
    <property type="component" value="Chromosome"/>
</dbReference>
<gene>
    <name evidence="2" type="ordered locus">PECL_1098</name>
</gene>
<dbReference type="InterPro" id="IPR021402">
    <property type="entry name" value="DUF3042"/>
</dbReference>
<dbReference type="KEGG" id="pce:PECL_1098"/>
<dbReference type="STRING" id="701521.PECL_1098"/>
<organism evidence="2 3">
    <name type="scientific">Pediococcus claussenii (strain ATCC BAA-344 / DSM 14800 / JCM 18046 / KCTC 3811 / LMG 21948 / P06)</name>
    <dbReference type="NCBI Taxonomy" id="701521"/>
    <lineage>
        <taxon>Bacteria</taxon>
        <taxon>Bacillati</taxon>
        <taxon>Bacillota</taxon>
        <taxon>Bacilli</taxon>
        <taxon>Lactobacillales</taxon>
        <taxon>Lactobacillaceae</taxon>
        <taxon>Pediococcus</taxon>
    </lineage>
</organism>
<dbReference type="RefSeq" id="WP_014215558.1">
    <property type="nucleotide sequence ID" value="NC_016605.1"/>
</dbReference>
<sequence length="58" mass="6608">MSKFFKGFVFGTFSTLAAIAGSLYAFHQIVIQPIEDQENRAAENKRRAQRKQLSAHHN</sequence>
<protein>
    <recommendedName>
        <fullName evidence="4">DUF3042 domain-containing protein</fullName>
    </recommendedName>
</protein>
<dbReference type="HOGENOM" id="CLU_199135_0_1_9"/>
<proteinExistence type="predicted"/>
<evidence type="ECO:0008006" key="4">
    <source>
        <dbReference type="Google" id="ProtNLM"/>
    </source>
</evidence>
<name>G8PDM6_PEDCP</name>
<keyword evidence="3" id="KW-1185">Reference proteome</keyword>